<reference evidence="12 13" key="1">
    <citation type="submission" date="2016-03" db="EMBL/GenBank/DDBJ databases">
        <title>Comparative genomics of the ectomycorrhizal sister species Rhizopogon vinicolor and Rhizopogon vesiculosus (Basidiomycota: Boletales) reveals a divergence of the mating type B locus.</title>
        <authorList>
            <person name="Mujic A.B."/>
            <person name="Kuo A."/>
            <person name="Tritt A."/>
            <person name="Lipzen A."/>
            <person name="Chen C."/>
            <person name="Johnson J."/>
            <person name="Sharma A."/>
            <person name="Barry K."/>
            <person name="Grigoriev I.V."/>
            <person name="Spatafora J.W."/>
        </authorList>
    </citation>
    <scope>NUCLEOTIDE SEQUENCE [LARGE SCALE GENOMIC DNA]</scope>
    <source>
        <strain evidence="12 13">AM-OR11-056</strain>
    </source>
</reference>
<keyword evidence="8 10" id="KW-0012">Acyltransferase</keyword>
<dbReference type="EC" id="2.3.1.225" evidence="10"/>
<sequence length="363" mass="41311">MSRLHPLLSFEVDTSGQNTTTVIQHDFDSEKRKPWINYVPLCFLVFFMVAPHPSLLIILINYHLRTLHAPITFIIHLLITYALTFLAFSSLIVCLARDPGPTSVDIDDSEQDSDDQHMGLTEALMSMGGDDDFSSPARFCRKCWVPKPDRAHHCSICDRCVLKMDHHCPWLGGKCIGFRTYPAFVHFLACITALSAYIATISVSAFWWSFNHPFLVLEQVTPLHELFLATFSVCITLVVGSFLIYHIHLITTNQTTVESLSPFLLLRYIPPLPASMKFSDPPVEEELSYGQRKVVRNAHKSLRMYDVGWRRNWAQVFGWSKPRGWISRLVIGGSGKGDGRSFPRNPRSQEMLSQLAERLEKEA</sequence>
<dbReference type="EMBL" id="LVVM01003646">
    <property type="protein sequence ID" value="OJA14472.1"/>
    <property type="molecule type" value="Genomic_DNA"/>
</dbReference>
<dbReference type="PROSITE" id="PS50216">
    <property type="entry name" value="DHHC"/>
    <property type="match status" value="1"/>
</dbReference>
<evidence type="ECO:0000256" key="8">
    <source>
        <dbReference type="ARBA" id="ARBA00023315"/>
    </source>
</evidence>
<accession>A0A1J8QM43</accession>
<proteinExistence type="inferred from homology"/>
<organism evidence="12 13">
    <name type="scientific">Rhizopogon vesiculosus</name>
    <dbReference type="NCBI Taxonomy" id="180088"/>
    <lineage>
        <taxon>Eukaryota</taxon>
        <taxon>Fungi</taxon>
        <taxon>Dikarya</taxon>
        <taxon>Basidiomycota</taxon>
        <taxon>Agaricomycotina</taxon>
        <taxon>Agaricomycetes</taxon>
        <taxon>Agaricomycetidae</taxon>
        <taxon>Boletales</taxon>
        <taxon>Suillineae</taxon>
        <taxon>Rhizopogonaceae</taxon>
        <taxon>Rhizopogon</taxon>
    </lineage>
</organism>
<dbReference type="STRING" id="180088.A0A1J8QM43"/>
<dbReference type="InterPro" id="IPR001594">
    <property type="entry name" value="Palmitoyltrfase_DHHC"/>
</dbReference>
<gene>
    <name evidence="12" type="ORF">AZE42_05286</name>
</gene>
<dbReference type="Proteomes" id="UP000183567">
    <property type="component" value="Unassembled WGS sequence"/>
</dbReference>
<dbReference type="OrthoDB" id="9909019at2759"/>
<feature type="transmembrane region" description="Helical" evidence="10">
    <location>
        <begin position="38"/>
        <end position="62"/>
    </location>
</feature>
<keyword evidence="13" id="KW-1185">Reference proteome</keyword>
<comment type="caution">
    <text evidence="12">The sequence shown here is derived from an EMBL/GenBank/DDBJ whole genome shotgun (WGS) entry which is preliminary data.</text>
</comment>
<dbReference type="InterPro" id="IPR039859">
    <property type="entry name" value="PFA4/ZDH16/20/ERF2-like"/>
</dbReference>
<feature type="domain" description="Palmitoyltransferase DHHC" evidence="11">
    <location>
        <begin position="136"/>
        <end position="260"/>
    </location>
</feature>
<keyword evidence="4 10" id="KW-1133">Transmembrane helix</keyword>
<feature type="transmembrane region" description="Helical" evidence="10">
    <location>
        <begin position="184"/>
        <end position="206"/>
    </location>
</feature>
<feature type="transmembrane region" description="Helical" evidence="10">
    <location>
        <begin position="226"/>
        <end position="245"/>
    </location>
</feature>
<evidence type="ECO:0000313" key="12">
    <source>
        <dbReference type="EMBL" id="OJA14472.1"/>
    </source>
</evidence>
<evidence type="ECO:0000256" key="7">
    <source>
        <dbReference type="ARBA" id="ARBA00023288"/>
    </source>
</evidence>
<name>A0A1J8QM43_9AGAM</name>
<evidence type="ECO:0000256" key="3">
    <source>
        <dbReference type="ARBA" id="ARBA00022692"/>
    </source>
</evidence>
<evidence type="ECO:0000256" key="1">
    <source>
        <dbReference type="ARBA" id="ARBA00004141"/>
    </source>
</evidence>
<comment type="domain">
    <text evidence="10">The DHHC domain is required for palmitoyltransferase activity.</text>
</comment>
<dbReference type="Pfam" id="PF01529">
    <property type="entry name" value="DHHC"/>
    <property type="match status" value="1"/>
</dbReference>
<comment type="catalytic activity">
    <reaction evidence="9 10">
        <text>L-cysteinyl-[protein] + hexadecanoyl-CoA = S-hexadecanoyl-L-cysteinyl-[protein] + CoA</text>
        <dbReference type="Rhea" id="RHEA:36683"/>
        <dbReference type="Rhea" id="RHEA-COMP:10131"/>
        <dbReference type="Rhea" id="RHEA-COMP:11032"/>
        <dbReference type="ChEBI" id="CHEBI:29950"/>
        <dbReference type="ChEBI" id="CHEBI:57287"/>
        <dbReference type="ChEBI" id="CHEBI:57379"/>
        <dbReference type="ChEBI" id="CHEBI:74151"/>
        <dbReference type="EC" id="2.3.1.225"/>
    </reaction>
</comment>
<evidence type="ECO:0000259" key="11">
    <source>
        <dbReference type="Pfam" id="PF01529"/>
    </source>
</evidence>
<evidence type="ECO:0000256" key="6">
    <source>
        <dbReference type="ARBA" id="ARBA00023139"/>
    </source>
</evidence>
<dbReference type="GO" id="GO:0019706">
    <property type="term" value="F:protein-cysteine S-palmitoyltransferase activity"/>
    <property type="evidence" value="ECO:0007669"/>
    <property type="project" value="UniProtKB-EC"/>
</dbReference>
<dbReference type="AlphaFoldDB" id="A0A1J8QM43"/>
<keyword evidence="2 10" id="KW-0808">Transferase</keyword>
<keyword evidence="7" id="KW-0449">Lipoprotein</keyword>
<evidence type="ECO:0000256" key="10">
    <source>
        <dbReference type="RuleBase" id="RU079119"/>
    </source>
</evidence>
<keyword evidence="6" id="KW-0564">Palmitate</keyword>
<feature type="transmembrane region" description="Helical" evidence="10">
    <location>
        <begin position="74"/>
        <end position="96"/>
    </location>
</feature>
<comment type="subcellular location">
    <subcellularLocation>
        <location evidence="1">Membrane</location>
        <topology evidence="1">Multi-pass membrane protein</topology>
    </subcellularLocation>
</comment>
<protein>
    <recommendedName>
        <fullName evidence="10">Palmitoyltransferase</fullName>
        <ecNumber evidence="10">2.3.1.225</ecNumber>
    </recommendedName>
</protein>
<dbReference type="PANTHER" id="PTHR12246">
    <property type="entry name" value="PALMITOYLTRANSFERASE ZDHHC16"/>
    <property type="match status" value="1"/>
</dbReference>
<evidence type="ECO:0000256" key="9">
    <source>
        <dbReference type="ARBA" id="ARBA00048048"/>
    </source>
</evidence>
<evidence type="ECO:0000313" key="13">
    <source>
        <dbReference type="Proteomes" id="UP000183567"/>
    </source>
</evidence>
<keyword evidence="5 10" id="KW-0472">Membrane</keyword>
<evidence type="ECO:0000256" key="2">
    <source>
        <dbReference type="ARBA" id="ARBA00022679"/>
    </source>
</evidence>
<dbReference type="GO" id="GO:0016020">
    <property type="term" value="C:membrane"/>
    <property type="evidence" value="ECO:0007669"/>
    <property type="project" value="UniProtKB-SubCell"/>
</dbReference>
<comment type="similarity">
    <text evidence="10">Belongs to the DHHC palmitoyltransferase family.</text>
</comment>
<keyword evidence="3 10" id="KW-0812">Transmembrane</keyword>
<evidence type="ECO:0000256" key="4">
    <source>
        <dbReference type="ARBA" id="ARBA00022989"/>
    </source>
</evidence>
<evidence type="ECO:0000256" key="5">
    <source>
        <dbReference type="ARBA" id="ARBA00023136"/>
    </source>
</evidence>